<name>A0A1S8TJG9_9CLOT</name>
<dbReference type="RefSeq" id="WP_242954110.1">
    <property type="nucleotide sequence ID" value="NZ_LZZM01000148.1"/>
</dbReference>
<dbReference type="Proteomes" id="UP000190890">
    <property type="component" value="Unassembled WGS sequence"/>
</dbReference>
<evidence type="ECO:0000313" key="1">
    <source>
        <dbReference type="EMBL" id="OOM77545.1"/>
    </source>
</evidence>
<proteinExistence type="predicted"/>
<keyword evidence="2" id="KW-1185">Reference proteome</keyword>
<accession>A0A1S8TJG9</accession>
<dbReference type="AlphaFoldDB" id="A0A1S8TJG9"/>
<dbReference type="EMBL" id="LZZM01000148">
    <property type="protein sequence ID" value="OOM77545.1"/>
    <property type="molecule type" value="Genomic_DNA"/>
</dbReference>
<comment type="caution">
    <text evidence="1">The sequence shown here is derived from an EMBL/GenBank/DDBJ whole genome shotgun (WGS) entry which is preliminary data.</text>
</comment>
<organism evidence="1 2">
    <name type="scientific">Clostridium puniceum</name>
    <dbReference type="NCBI Taxonomy" id="29367"/>
    <lineage>
        <taxon>Bacteria</taxon>
        <taxon>Bacillati</taxon>
        <taxon>Bacillota</taxon>
        <taxon>Clostridia</taxon>
        <taxon>Eubacteriales</taxon>
        <taxon>Clostridiaceae</taxon>
        <taxon>Clostridium</taxon>
    </lineage>
</organism>
<protein>
    <submittedName>
        <fullName evidence="1">Uncharacterized protein</fullName>
    </submittedName>
</protein>
<evidence type="ECO:0000313" key="2">
    <source>
        <dbReference type="Proteomes" id="UP000190890"/>
    </source>
</evidence>
<sequence>MEKIIFRKDKISTEANENISQSTDIATEYDMGQALRFIKLSIAYYLYSSYVNYVIEECLNNNFLFIKYKTMYLY</sequence>
<reference evidence="1 2" key="1">
    <citation type="submission" date="2016-05" db="EMBL/GenBank/DDBJ databases">
        <title>Microbial solvent formation.</title>
        <authorList>
            <person name="Poehlein A."/>
            <person name="Montoya Solano J.D."/>
            <person name="Flitsch S."/>
            <person name="Krabben P."/>
            <person name="Duerre P."/>
            <person name="Daniel R."/>
        </authorList>
    </citation>
    <scope>NUCLEOTIDE SEQUENCE [LARGE SCALE GENOMIC DNA]</scope>
    <source>
        <strain evidence="1 2">DSM 2619</strain>
    </source>
</reference>
<gene>
    <name evidence="1" type="ORF">CLPUN_22190</name>
</gene>